<organism evidence="2">
    <name type="scientific">Manihot esculenta</name>
    <name type="common">Cassava</name>
    <name type="synonym">Jatropha manihot</name>
    <dbReference type="NCBI Taxonomy" id="3983"/>
    <lineage>
        <taxon>Eukaryota</taxon>
        <taxon>Viridiplantae</taxon>
        <taxon>Streptophyta</taxon>
        <taxon>Embryophyta</taxon>
        <taxon>Tracheophyta</taxon>
        <taxon>Spermatophyta</taxon>
        <taxon>Magnoliopsida</taxon>
        <taxon>eudicotyledons</taxon>
        <taxon>Gunneridae</taxon>
        <taxon>Pentapetalae</taxon>
        <taxon>rosids</taxon>
        <taxon>fabids</taxon>
        <taxon>Malpighiales</taxon>
        <taxon>Euphorbiaceae</taxon>
        <taxon>Crotonoideae</taxon>
        <taxon>Manihoteae</taxon>
        <taxon>Manihot</taxon>
    </lineage>
</organism>
<evidence type="ECO:0000313" key="2">
    <source>
        <dbReference type="EMBL" id="OAY39643.1"/>
    </source>
</evidence>
<dbReference type="STRING" id="3983.A0A2C9V590"/>
<reference evidence="2" key="1">
    <citation type="submission" date="2016-02" db="EMBL/GenBank/DDBJ databases">
        <title>WGS assembly of Manihot esculenta.</title>
        <authorList>
            <person name="Bredeson J.V."/>
            <person name="Prochnik S.E."/>
            <person name="Lyons J.B."/>
            <person name="Schmutz J."/>
            <person name="Grimwood J."/>
            <person name="Vrebalov J."/>
            <person name="Bart R.S."/>
            <person name="Amuge T."/>
            <person name="Ferguson M.E."/>
            <person name="Green R."/>
            <person name="Putnam N."/>
            <person name="Stites J."/>
            <person name="Rounsley S."/>
            <person name="Rokhsar D.S."/>
        </authorList>
    </citation>
    <scope>NUCLEOTIDE SEQUENCE [LARGE SCALE GENOMIC DNA]</scope>
    <source>
        <tissue evidence="2">Leaf</tissue>
    </source>
</reference>
<feature type="compositionally biased region" description="Basic and acidic residues" evidence="1">
    <location>
        <begin position="1"/>
        <end position="13"/>
    </location>
</feature>
<dbReference type="EMBL" id="CM004396">
    <property type="protein sequence ID" value="OAY39643.1"/>
    <property type="molecule type" value="Genomic_DNA"/>
</dbReference>
<dbReference type="PANTHER" id="PTHR33710">
    <property type="entry name" value="BNAC02G09200D PROTEIN"/>
    <property type="match status" value="1"/>
</dbReference>
<evidence type="ECO:0000256" key="1">
    <source>
        <dbReference type="SAM" id="MobiDB-lite"/>
    </source>
</evidence>
<proteinExistence type="predicted"/>
<feature type="region of interest" description="Disordered" evidence="1">
    <location>
        <begin position="1"/>
        <end position="38"/>
    </location>
</feature>
<dbReference type="PANTHER" id="PTHR33710:SF13">
    <property type="entry name" value="ENDONUCLEASE_EXONUCLEASE_PHOSPHATASE FAMILY PROTEIN"/>
    <property type="match status" value="1"/>
</dbReference>
<dbReference type="AlphaFoldDB" id="A0A2C9V590"/>
<name>A0A2C9V590_MANES</name>
<protein>
    <submittedName>
        <fullName evidence="2">Uncharacterized protein</fullName>
    </submittedName>
</protein>
<gene>
    <name evidence="2" type="ORF">MANES_10G111400</name>
</gene>
<sequence length="146" mass="17054">MDQSFKKQEEAHLSSKSHPQAGPKGIDRKDHTLTRGGNANIRERLDRGLVSPQWLCCYSNASIMPLEDDESDHRSILLNTNSNCPKLKTLFYFDERWLNNNEIEELIKIAWEKQVFGNAMYQMAEKIKSCRERLVEWKRTSNPNSR</sequence>
<accession>A0A2C9V590</accession>